<name>H2CAF2_9LEPT</name>
<accession>H2CAF2</accession>
<gene>
    <name evidence="1" type="ORF">Lepil_2646</name>
</gene>
<dbReference type="HOGENOM" id="CLU_517579_0_0_12"/>
<reference evidence="1 2" key="1">
    <citation type="submission" date="2011-10" db="EMBL/GenBank/DDBJ databases">
        <title>The Improved High-Quality Draft genome of Leptonema illini DSM 21528.</title>
        <authorList>
            <consortium name="US DOE Joint Genome Institute (JGI-PGF)"/>
            <person name="Lucas S."/>
            <person name="Copeland A."/>
            <person name="Lapidus A."/>
            <person name="Glavina del Rio T."/>
            <person name="Dalin E."/>
            <person name="Tice H."/>
            <person name="Bruce D."/>
            <person name="Goodwin L."/>
            <person name="Pitluck S."/>
            <person name="Peters L."/>
            <person name="Mikhailova N."/>
            <person name="Held B."/>
            <person name="Kyrpides N."/>
            <person name="Mavromatis K."/>
            <person name="Ivanova N."/>
            <person name="Markowitz V."/>
            <person name="Cheng J.-F."/>
            <person name="Hugenholtz P."/>
            <person name="Woyke T."/>
            <person name="Wu D."/>
            <person name="Gronow S."/>
            <person name="Wellnitz S."/>
            <person name="Brambilla E.-M."/>
            <person name="Klenk H.-P."/>
            <person name="Eisen J.A."/>
        </authorList>
    </citation>
    <scope>NUCLEOTIDE SEQUENCE [LARGE SCALE GENOMIC DNA]</scope>
    <source>
        <strain evidence="1 2">DSM 21528</strain>
    </source>
</reference>
<proteinExistence type="predicted"/>
<dbReference type="Proteomes" id="UP000005737">
    <property type="component" value="Unassembled WGS sequence"/>
</dbReference>
<organism evidence="1 2">
    <name type="scientific">Leptonema illini DSM 21528</name>
    <dbReference type="NCBI Taxonomy" id="929563"/>
    <lineage>
        <taxon>Bacteria</taxon>
        <taxon>Pseudomonadati</taxon>
        <taxon>Spirochaetota</taxon>
        <taxon>Spirochaetia</taxon>
        <taxon>Leptospirales</taxon>
        <taxon>Leptospiraceae</taxon>
        <taxon>Leptonema</taxon>
    </lineage>
</organism>
<dbReference type="AlphaFoldDB" id="H2CAF2"/>
<dbReference type="EMBL" id="JH597773">
    <property type="protein sequence ID" value="EHQ07319.1"/>
    <property type="molecule type" value="Genomic_DNA"/>
</dbReference>
<sequence length="526" mass="63667">MKKGEYERSAKCLPALTFCFRLSPVFRFSLSRQAGVLFLLFFSAPLFARMPDAVSGEAPRDYFQFLFLYESTYTPGQKEFMIHPLYGRYRNDERAYKHSGVLYPVYYSAGTNYWNYRTFLYLFTFENKYHEDEKRDDEYLLAPLFYWGSGDTEKEQYFSIFPFYGTIKDKLAWSEISFVMFPLYSSWSYKDYKARSLLWPLIMWGGTPEDENGFKKRSDLRIFPFYSSKVHSGKYNHKTVLWPFFQWGADDLDKKDPRHFYFFFPFYAQKRSESGTMQSYSILWPFTLFAWGFDERRNTTEYRALWFLFQNMKSGDPHIRKLVIFPFYAHYRFGDKEEKYYNEMNFYLILLGNLRTKSAIVESSYDFFIPFYYRHHRYYPQEREEVWQWKLWPLASGYRQSDGANGWRVLALWPLPDDYLERTWGPLYSLAEWRRESNDDVYFSLLFRFFSVYLGEDSSRYFFAGFHYTNSPYLFEVGFLGGLIGYSRETQLVDGTPLRFYPGLYNQGRPETAEDRRYLHLFWMRF</sequence>
<evidence type="ECO:0000313" key="1">
    <source>
        <dbReference type="EMBL" id="EHQ07319.1"/>
    </source>
</evidence>
<protein>
    <submittedName>
        <fullName evidence="1">Uncharacterized protein</fullName>
    </submittedName>
</protein>
<keyword evidence="2" id="KW-1185">Reference proteome</keyword>
<evidence type="ECO:0000313" key="2">
    <source>
        <dbReference type="Proteomes" id="UP000005737"/>
    </source>
</evidence>